<keyword evidence="1" id="KW-0175">Coiled coil</keyword>
<sequence>MTSSPYHILQGNLNRSARAQDLLIQSMAERLTHLAVVAEPYRVPSVPDWAGDIDGLVAVVQRRSAVGAPPEFDVVQRGRGFVAVFWAGLLVVGVYFSPNRPLAEFESFLDELGQVVGRSRSRRALVLGDLNAKSSAWGSPVTCPRGRETEEWLVGSGLVVLNRGAENTCVRRSGGSVVDVSFATPDVARRVCGWEVLVDVETLSDHRYIGFRVAAAPESSSVTTLPFGGGVEGPRWALKRLDTERLQEAAVVQAWRLDSLGEPADVREGAERLREAMSRVCDYAMPRVRAYAPRRQVYWWNEGIAGLRRRCAGSRRKYQHLRRRRRRDEEEEDRAYEEYREDVRALRVAIGEAKEAAWKELLETLDRDPWGRPYRLARSTMRSWAPPATSTLPPDIVRHVIGGLFPDAPGTPFVPPVMITPTTGAQIGAEEEEVSPAEFGAAIEKMKARRTAPGPDGLSNRAWALALQTEGGLGPVLRGLLSRCLREGRFPEEWKTGRLVLIPKEGRPRDQPSGYRPIVVLSEAGKLLERVVAGRLVRHLENVGPNLADSQYGFRRGRSTLDAVQRVRDLSDQACSRGGVLLAVSIDISNAFNTVPWSTILESLRFHRVPTGLRNLIEDYLAGRAVVFPERRGWGHKAVSCGVPQGSVLGPLLWDVGFDWVLRGANLRGVQVICYADDTLVTARGDDYRSASILAAAAVATVVARIRKLGLEVALHKSEAVCFHPARKGPPPGASITIGGTAIAVRSQLKYLGLVLDSRWSFDRHFDVLVPKLLGAAGALARLLPNIGGGGKSVRRLYLGVVRSMALYGAPVWSPTLSARNAALLQRVQRVLAVRVVRGYRTISTEVACALAGSLPWEYEAEVLAAVYRRRAQSLGRGSVPRLSVVARWRRAARRVATLKWKERLAAEEIHRGSRTRRRTLAALVPVLEAWIDRRHGVLDFRLTQVLSGHGCFGRYLWRVGREPHPGCHQCGHPDDDAQHALEACPRWEYPRQSLVAVLGADLSLPVVVSRMVEDERCWRAMADYADLVMTLRETEERERECDPNSVALRRKRRGGRRGRRAPAQLP</sequence>
<name>O01419_BOMMO</name>
<dbReference type="Gene3D" id="3.60.10.10">
    <property type="entry name" value="Endonuclease/exonuclease/phosphatase"/>
    <property type="match status" value="1"/>
</dbReference>
<dbReference type="GO" id="GO:0071897">
    <property type="term" value="P:DNA biosynthetic process"/>
    <property type="evidence" value="ECO:0007669"/>
    <property type="project" value="UniProtKB-ARBA"/>
</dbReference>
<feature type="domain" description="Reverse transcriptase" evidence="3">
    <location>
        <begin position="483"/>
        <end position="756"/>
    </location>
</feature>
<reference evidence="4" key="1">
    <citation type="journal article" date="1997" name="Nucleic Acids Res.">
        <title>A new family of site-specific retrotransposons, SART1, is inserted into telomeric repeats of the silkworm, Bombyx mori.</title>
        <authorList>
            <person name="Takahashi H."/>
            <person name="Okazaki S."/>
            <person name="Fujiwara H."/>
        </authorList>
    </citation>
    <scope>NUCLEOTIDE SEQUENCE</scope>
    <source>
        <strain evidence="4">Kinshu x showa</strain>
        <tissue evidence="4">Fat body</tissue>
    </source>
</reference>
<feature type="compositionally biased region" description="Basic residues" evidence="2">
    <location>
        <begin position="1049"/>
        <end position="1061"/>
    </location>
</feature>
<dbReference type="AlphaFoldDB" id="O01419"/>
<feature type="region of interest" description="Disordered" evidence="2">
    <location>
        <begin position="1041"/>
        <end position="1067"/>
    </location>
</feature>
<dbReference type="Pfam" id="PF14529">
    <property type="entry name" value="Exo_endo_phos_2"/>
    <property type="match status" value="1"/>
</dbReference>
<evidence type="ECO:0000259" key="3">
    <source>
        <dbReference type="PROSITE" id="PS50878"/>
    </source>
</evidence>
<protein>
    <submittedName>
        <fullName evidence="4">Pol protein</fullName>
    </submittedName>
</protein>
<feature type="coiled-coil region" evidence="1">
    <location>
        <begin position="318"/>
        <end position="356"/>
    </location>
</feature>
<dbReference type="CDD" id="cd09077">
    <property type="entry name" value="R1-I-EN"/>
    <property type="match status" value="1"/>
</dbReference>
<dbReference type="InterPro" id="IPR043502">
    <property type="entry name" value="DNA/RNA_pol_sf"/>
</dbReference>
<dbReference type="Pfam" id="PF00078">
    <property type="entry name" value="RVT_1"/>
    <property type="match status" value="1"/>
</dbReference>
<evidence type="ECO:0000256" key="1">
    <source>
        <dbReference type="SAM" id="Coils"/>
    </source>
</evidence>
<evidence type="ECO:0000256" key="2">
    <source>
        <dbReference type="SAM" id="MobiDB-lite"/>
    </source>
</evidence>
<dbReference type="SUPFAM" id="SSF56219">
    <property type="entry name" value="DNase I-like"/>
    <property type="match status" value="1"/>
</dbReference>
<accession>O01419</accession>
<gene>
    <name evidence="4" type="primary">ORF2</name>
</gene>
<dbReference type="InterPro" id="IPR036691">
    <property type="entry name" value="Endo/exonu/phosph_ase_sf"/>
</dbReference>
<dbReference type="GO" id="GO:0003824">
    <property type="term" value="F:catalytic activity"/>
    <property type="evidence" value="ECO:0007669"/>
    <property type="project" value="InterPro"/>
</dbReference>
<dbReference type="PANTHER" id="PTHR19446">
    <property type="entry name" value="REVERSE TRANSCRIPTASES"/>
    <property type="match status" value="1"/>
</dbReference>
<organism evidence="4">
    <name type="scientific">Bombyx mori</name>
    <name type="common">Silk moth</name>
    <dbReference type="NCBI Taxonomy" id="7091"/>
    <lineage>
        <taxon>Eukaryota</taxon>
        <taxon>Metazoa</taxon>
        <taxon>Ecdysozoa</taxon>
        <taxon>Arthropoda</taxon>
        <taxon>Hexapoda</taxon>
        <taxon>Insecta</taxon>
        <taxon>Pterygota</taxon>
        <taxon>Neoptera</taxon>
        <taxon>Endopterygota</taxon>
        <taxon>Lepidoptera</taxon>
        <taxon>Glossata</taxon>
        <taxon>Ditrysia</taxon>
        <taxon>Bombycoidea</taxon>
        <taxon>Bombycidae</taxon>
        <taxon>Bombycinae</taxon>
        <taxon>Bombyx</taxon>
    </lineage>
</organism>
<dbReference type="PIR" id="T18196">
    <property type="entry name" value="T18196"/>
</dbReference>
<proteinExistence type="predicted"/>
<dbReference type="PROSITE" id="PS50878">
    <property type="entry name" value="RT_POL"/>
    <property type="match status" value="1"/>
</dbReference>
<dbReference type="CDD" id="cd01650">
    <property type="entry name" value="RT_nLTR_like"/>
    <property type="match status" value="1"/>
</dbReference>
<dbReference type="InterPro" id="IPR000477">
    <property type="entry name" value="RT_dom"/>
</dbReference>
<dbReference type="SUPFAM" id="SSF56672">
    <property type="entry name" value="DNA/RNA polymerases"/>
    <property type="match status" value="1"/>
</dbReference>
<evidence type="ECO:0000313" key="4">
    <source>
        <dbReference type="EMBL" id="BAA19776.1"/>
    </source>
</evidence>
<dbReference type="EMBL" id="D85594">
    <property type="protein sequence ID" value="BAA19776.1"/>
    <property type="molecule type" value="Genomic_DNA"/>
</dbReference>
<dbReference type="InterPro" id="IPR005135">
    <property type="entry name" value="Endo/exonuclease/phosphatase"/>
</dbReference>